<evidence type="ECO:0000313" key="2">
    <source>
        <dbReference type="EMBL" id="AYN20966.1"/>
    </source>
</evidence>
<dbReference type="Proteomes" id="UP000268070">
    <property type="component" value="Chromosome"/>
</dbReference>
<dbReference type="OrthoDB" id="345640at2"/>
<evidence type="ECO:0000313" key="3">
    <source>
        <dbReference type="Proteomes" id="UP000268070"/>
    </source>
</evidence>
<feature type="domain" description="Type IV / VI secretion system DotU" evidence="1">
    <location>
        <begin position="14"/>
        <end position="216"/>
    </location>
</feature>
<dbReference type="NCBIfam" id="TIGR03349">
    <property type="entry name" value="IV_VI_DotU"/>
    <property type="match status" value="1"/>
</dbReference>
<evidence type="ECO:0000259" key="1">
    <source>
        <dbReference type="Pfam" id="PF09850"/>
    </source>
</evidence>
<proteinExistence type="predicted"/>
<protein>
    <submittedName>
        <fullName evidence="2">DotU family type IV/VI secretion system protein</fullName>
    </submittedName>
</protein>
<dbReference type="PANTHER" id="PTHR38033">
    <property type="entry name" value="MEMBRANE PROTEIN-RELATED"/>
    <property type="match status" value="1"/>
</dbReference>
<dbReference type="PANTHER" id="PTHR38033:SF1">
    <property type="entry name" value="DOTU FAMILY TYPE IV_VI SECRETION SYSTEM PROTEIN"/>
    <property type="match status" value="1"/>
</dbReference>
<dbReference type="InterPro" id="IPR017732">
    <property type="entry name" value="T4/T6SS_DotU"/>
</dbReference>
<sequence length="230" mass="25074">MVSAMPVIQDSSLASFFLTVMRQARTHFSQEADSAQSGAALIEALDQACARARERGYEQAEVGAALFAIVAWIDEAAMTSPWPGAGHWRLTPLQRHYFATTRAGSEFYQRLQALPENATQVREVYGLVLVAGFQGEYAARAPGEFESWRVQLLEQIRHEQGMPGFAAGQALFPQSGTGQATPPRPAGRLTGRPSGYTVTLLLAPLLLVLVLYLYLDHSLANLASALLMDH</sequence>
<accession>A0A3R9BAP5</accession>
<gene>
    <name evidence="2" type="ORF">D3M96_10785</name>
</gene>
<organism evidence="2 3">
    <name type="scientific">Alcaligenes aquatilis</name>
    <dbReference type="NCBI Taxonomy" id="323284"/>
    <lineage>
        <taxon>Bacteria</taxon>
        <taxon>Pseudomonadati</taxon>
        <taxon>Pseudomonadota</taxon>
        <taxon>Betaproteobacteria</taxon>
        <taxon>Burkholderiales</taxon>
        <taxon>Alcaligenaceae</taxon>
        <taxon>Alcaligenes</taxon>
    </lineage>
</organism>
<dbReference type="EMBL" id="CP032153">
    <property type="protein sequence ID" value="AYN20966.1"/>
    <property type="molecule type" value="Genomic_DNA"/>
</dbReference>
<dbReference type="Pfam" id="PF09850">
    <property type="entry name" value="DotU"/>
    <property type="match status" value="1"/>
</dbReference>
<reference evidence="2 3" key="1">
    <citation type="submission" date="2018-09" db="EMBL/GenBank/DDBJ databases">
        <title>Complete genome sequence of the hydrocarbonoclastic bacterium Alcaligenes aquatilis QD168, isolated from a crude-oil polluted marine sediment of Central Chile.</title>
        <authorList>
            <person name="Duran R.E."/>
            <person name="Barra B."/>
            <person name="Salva-Serra F."/>
            <person name="Mendez V."/>
            <person name="Moore E.R.B."/>
            <person name="Seeger M."/>
        </authorList>
    </citation>
    <scope>NUCLEOTIDE SEQUENCE [LARGE SCALE GENOMIC DNA]</scope>
    <source>
        <strain evidence="2 3">QD168</strain>
    </source>
</reference>
<dbReference type="AlphaFoldDB" id="A0A3G2HUY0"/>
<dbReference type="InterPro" id="IPR038522">
    <property type="entry name" value="T4/T6SS_DotU_sf"/>
</dbReference>
<dbReference type="KEGG" id="aaqu:D3M96_10785"/>
<dbReference type="Gene3D" id="1.25.40.590">
    <property type="entry name" value="Type IV / VI secretion system, DotU"/>
    <property type="match status" value="1"/>
</dbReference>
<name>A0A3G2HUY0_9BURK</name>
<accession>A0A3G2HUY0</accession>